<protein>
    <submittedName>
        <fullName evidence="2">Uncharacterized protein</fullName>
    </submittedName>
</protein>
<sequence>MSHVPSDSRAPDFSYFDEFPELLQDYPDLFGLSHEEWSTILDQSILGAPSNTIEATTFEAPSDLTLQEPAPSAQALPGPTNQSPPAPQKGLRRNGYRCDKCLYTHTKCGEVTRHIRKRQDHDARTSSVSWVGDENAKLARGFISGETIMARFQRLTGEYREYRRQAVRVTVELIVPTQGAE</sequence>
<reference evidence="2 3" key="1">
    <citation type="journal article" date="2018" name="Nat. Ecol. Evol.">
        <title>Pezizomycetes genomes reveal the molecular basis of ectomycorrhizal truffle lifestyle.</title>
        <authorList>
            <person name="Murat C."/>
            <person name="Payen T."/>
            <person name="Noel B."/>
            <person name="Kuo A."/>
            <person name="Morin E."/>
            <person name="Chen J."/>
            <person name="Kohler A."/>
            <person name="Krizsan K."/>
            <person name="Balestrini R."/>
            <person name="Da Silva C."/>
            <person name="Montanini B."/>
            <person name="Hainaut M."/>
            <person name="Levati E."/>
            <person name="Barry K.W."/>
            <person name="Belfiori B."/>
            <person name="Cichocki N."/>
            <person name="Clum A."/>
            <person name="Dockter R.B."/>
            <person name="Fauchery L."/>
            <person name="Guy J."/>
            <person name="Iotti M."/>
            <person name="Le Tacon F."/>
            <person name="Lindquist E.A."/>
            <person name="Lipzen A."/>
            <person name="Malagnac F."/>
            <person name="Mello A."/>
            <person name="Molinier V."/>
            <person name="Miyauchi S."/>
            <person name="Poulain J."/>
            <person name="Riccioni C."/>
            <person name="Rubini A."/>
            <person name="Sitrit Y."/>
            <person name="Splivallo R."/>
            <person name="Traeger S."/>
            <person name="Wang M."/>
            <person name="Zifcakova L."/>
            <person name="Wipf D."/>
            <person name="Zambonelli A."/>
            <person name="Paolocci F."/>
            <person name="Nowrousian M."/>
            <person name="Ottonello S."/>
            <person name="Baldrian P."/>
            <person name="Spatafora J.W."/>
            <person name="Henrissat B."/>
            <person name="Nagy L.G."/>
            <person name="Aury J.M."/>
            <person name="Wincker P."/>
            <person name="Grigoriev I.V."/>
            <person name="Bonfante P."/>
            <person name="Martin F.M."/>
        </authorList>
    </citation>
    <scope>NUCLEOTIDE SEQUENCE [LARGE SCALE GENOMIC DNA]</scope>
    <source>
        <strain evidence="2 3">ATCC MYA-4762</strain>
    </source>
</reference>
<gene>
    <name evidence="2" type="ORF">L211DRAFT_846085</name>
</gene>
<dbReference type="EMBL" id="ML121530">
    <property type="protein sequence ID" value="RPB28123.1"/>
    <property type="molecule type" value="Genomic_DNA"/>
</dbReference>
<feature type="region of interest" description="Disordered" evidence="1">
    <location>
        <begin position="69"/>
        <end position="92"/>
    </location>
</feature>
<dbReference type="Proteomes" id="UP000267821">
    <property type="component" value="Unassembled WGS sequence"/>
</dbReference>
<proteinExistence type="predicted"/>
<organism evidence="2 3">
    <name type="scientific">Terfezia boudieri ATCC MYA-4762</name>
    <dbReference type="NCBI Taxonomy" id="1051890"/>
    <lineage>
        <taxon>Eukaryota</taxon>
        <taxon>Fungi</taxon>
        <taxon>Dikarya</taxon>
        <taxon>Ascomycota</taxon>
        <taxon>Pezizomycotina</taxon>
        <taxon>Pezizomycetes</taxon>
        <taxon>Pezizales</taxon>
        <taxon>Pezizaceae</taxon>
        <taxon>Terfezia</taxon>
    </lineage>
</organism>
<keyword evidence="3" id="KW-1185">Reference proteome</keyword>
<dbReference type="OrthoDB" id="5452527at2759"/>
<name>A0A3N4LYZ4_9PEZI</name>
<accession>A0A3N4LYZ4</accession>
<evidence type="ECO:0000313" key="3">
    <source>
        <dbReference type="Proteomes" id="UP000267821"/>
    </source>
</evidence>
<evidence type="ECO:0000313" key="2">
    <source>
        <dbReference type="EMBL" id="RPB28123.1"/>
    </source>
</evidence>
<dbReference type="AlphaFoldDB" id="A0A3N4LYZ4"/>
<evidence type="ECO:0000256" key="1">
    <source>
        <dbReference type="SAM" id="MobiDB-lite"/>
    </source>
</evidence>
<dbReference type="InParanoid" id="A0A3N4LYZ4"/>